<evidence type="ECO:0000313" key="4">
    <source>
        <dbReference type="Proteomes" id="UP000006365"/>
    </source>
</evidence>
<name>A0A7U3YK03_DESPD</name>
<accession>A0A7U3YK03</accession>
<dbReference type="AlphaFoldDB" id="A0A7U3YK03"/>
<feature type="region of interest" description="Disordered" evidence="1">
    <location>
        <begin position="291"/>
        <end position="312"/>
    </location>
</feature>
<proteinExistence type="predicted"/>
<dbReference type="EMBL" id="CP002364">
    <property type="protein sequence ID" value="ADW16799.1"/>
    <property type="molecule type" value="Genomic_DNA"/>
</dbReference>
<protein>
    <recommendedName>
        <fullName evidence="2">Transposase zinc-ribbon domain-containing protein</fullName>
    </recommendedName>
</protein>
<reference evidence="3 4" key="1">
    <citation type="journal article" date="2011" name="Stand. Genomic Sci.">
        <title>Complete genome sequence of Desulfobulbus propionicus type strain (1pr3).</title>
        <authorList>
            <person name="Pagani I."/>
            <person name="Lapidus A."/>
            <person name="Nolan M."/>
            <person name="Lucas S."/>
            <person name="Hammon N."/>
            <person name="Deshpande S."/>
            <person name="Cheng J.F."/>
            <person name="Chertkov O."/>
            <person name="Davenport K."/>
            <person name="Tapia R."/>
            <person name="Han C."/>
            <person name="Goodwin L."/>
            <person name="Pitluck S."/>
            <person name="Liolios K."/>
            <person name="Mavromatis K."/>
            <person name="Ivanova N."/>
            <person name="Mikhailova N."/>
            <person name="Pati A."/>
            <person name="Chen A."/>
            <person name="Palaniappan K."/>
            <person name="Land M."/>
            <person name="Hauser L."/>
            <person name="Chang Y.J."/>
            <person name="Jeffries C.D."/>
            <person name="Detter J.C."/>
            <person name="Brambilla E."/>
            <person name="Kannan K.P."/>
            <person name="Djao O.D."/>
            <person name="Rohde M."/>
            <person name="Pukall R."/>
            <person name="Spring S."/>
            <person name="Goker M."/>
            <person name="Sikorski J."/>
            <person name="Woyke T."/>
            <person name="Bristow J."/>
            <person name="Eisen J.A."/>
            <person name="Markowitz V."/>
            <person name="Hugenholtz P."/>
            <person name="Kyrpides N.C."/>
            <person name="Klenk H.P."/>
        </authorList>
    </citation>
    <scope>NUCLEOTIDE SEQUENCE [LARGE SCALE GENOMIC DNA]</scope>
    <source>
        <strain evidence="4">ATCC 33891 / DSM 2032 / 1pr3</strain>
    </source>
</reference>
<evidence type="ECO:0000259" key="2">
    <source>
        <dbReference type="Pfam" id="PF12760"/>
    </source>
</evidence>
<dbReference type="Proteomes" id="UP000006365">
    <property type="component" value="Chromosome"/>
</dbReference>
<dbReference type="RefSeq" id="WP_015723344.1">
    <property type="nucleotide sequence ID" value="NC_014972.1"/>
</dbReference>
<dbReference type="KEGG" id="dpr:Despr_0623"/>
<organism evidence="3 4">
    <name type="scientific">Desulfobulbus propionicus (strain ATCC 33891 / DSM 2032 / VKM B-1956 / 1pr3)</name>
    <dbReference type="NCBI Taxonomy" id="577650"/>
    <lineage>
        <taxon>Bacteria</taxon>
        <taxon>Pseudomonadati</taxon>
        <taxon>Thermodesulfobacteriota</taxon>
        <taxon>Desulfobulbia</taxon>
        <taxon>Desulfobulbales</taxon>
        <taxon>Desulfobulbaceae</taxon>
        <taxon>Desulfobulbus</taxon>
    </lineage>
</organism>
<evidence type="ECO:0000313" key="3">
    <source>
        <dbReference type="EMBL" id="ADW16799.1"/>
    </source>
</evidence>
<feature type="domain" description="Transposase zinc-ribbon" evidence="2">
    <location>
        <begin position="21"/>
        <end position="49"/>
    </location>
</feature>
<keyword evidence="4" id="KW-1185">Reference proteome</keyword>
<gene>
    <name evidence="3" type="ordered locus">Despr_0623</name>
</gene>
<dbReference type="InterPro" id="IPR024442">
    <property type="entry name" value="Transposase_Zn_ribbon"/>
</dbReference>
<dbReference type="Pfam" id="PF12760">
    <property type="entry name" value="Zn_ribbon_IS1595"/>
    <property type="match status" value="1"/>
</dbReference>
<evidence type="ECO:0000256" key="1">
    <source>
        <dbReference type="SAM" id="MobiDB-lite"/>
    </source>
</evidence>
<sequence>MDTTSAENQSPILKTFDQLFPTEEDCVAFLFPLRWPQGFVCPFCRTRHPQLTPRRYPVCPHCGNRSSLTTGTLMHGAKKPLREWLLTIWWFSAQPLDVSAKELQRLLGTSCYQTAWTWLQKLRLAMGRADDERCRGVVEIGCGLVAPAYERKERALVLTAAEIVLALGITGRIRMRHIPQLDRKQLVLFLHDAVQVNSTLLSGDAQLLALLDQAGPYAVAPTQPDSLLQPSRAFELGRSFETCLHTVHRGGVTVKHLQLYLDEFCFRNNASLLSDHQAVFRALLSGVLGSAGHPEQATRPLHEAARRGGRQP</sequence>